<evidence type="ECO:0000256" key="1">
    <source>
        <dbReference type="ARBA" id="ARBA00004751"/>
    </source>
</evidence>
<comment type="pathway">
    <text evidence="1">Carbohydrate metabolism; tricarboxylic acid cycle; isocitrate from oxaloacetate: step 1/2.</text>
</comment>
<evidence type="ECO:0000313" key="5">
    <source>
        <dbReference type="EMBL" id="MFK2853891.1"/>
    </source>
</evidence>
<dbReference type="Proteomes" id="UP001620409">
    <property type="component" value="Unassembled WGS sequence"/>
</dbReference>
<sequence length="398" mass="43976">MSTDDELYVDSTEATRMLGVSLQTLYAYVSRKQLRSERIKGSRSRKYWRADVERLAGSVSEQVFPASPAALVSETKITLLTAGGMYFRGHDAIALSQHATLESLAALLWQVEEASVFSDPPVDASDVWHQLRPSLSELSAPERMIAMFPMIERANVRSYELSPQSYARTGADVLRWCATLLVKAPKPSTQPLHLFVSKALKTEPGFDDVIRRLLVLAADHEFDPITFAVRTVANVGVTAYQAVTTGLIASQGQRFQAERYGSAMRFLHEILASKNGRMAVVRRLRSGESMPGFSEHTHDPRTIALMDSLERSLRGSRELRRIREAECTVKEASGASMEFIVPALFVGHHLGLHGDELSIAALGRMVGWIAHAMEQFHGSPLIRPRASYVGPLPTDASS</sequence>
<dbReference type="EC" id="2.3.3.16" evidence="3"/>
<dbReference type="SUPFAM" id="SSF48256">
    <property type="entry name" value="Citrate synthase"/>
    <property type="match status" value="1"/>
</dbReference>
<dbReference type="RefSeq" id="WP_380017519.1">
    <property type="nucleotide sequence ID" value="NZ_JADIKI010000021.1"/>
</dbReference>
<keyword evidence="6" id="KW-1185">Reference proteome</keyword>
<gene>
    <name evidence="5" type="ORF">ISP18_04745</name>
</gene>
<dbReference type="Gene3D" id="1.10.580.10">
    <property type="entry name" value="Citrate Synthase, domain 1"/>
    <property type="match status" value="1"/>
</dbReference>
<dbReference type="InterPro" id="IPR002020">
    <property type="entry name" value="Citrate_synthase"/>
</dbReference>
<dbReference type="InterPro" id="IPR036969">
    <property type="entry name" value="Citrate_synthase_sf"/>
</dbReference>
<evidence type="ECO:0000256" key="4">
    <source>
        <dbReference type="ARBA" id="ARBA00022679"/>
    </source>
</evidence>
<dbReference type="PANTHER" id="PTHR11739:SF4">
    <property type="entry name" value="CITRATE SYNTHASE, PEROXISOMAL"/>
    <property type="match status" value="1"/>
</dbReference>
<dbReference type="EMBL" id="JADIKI010000021">
    <property type="protein sequence ID" value="MFK2853891.1"/>
    <property type="molecule type" value="Genomic_DNA"/>
</dbReference>
<dbReference type="InterPro" id="IPR016143">
    <property type="entry name" value="Citrate_synth-like_sm_a-sub"/>
</dbReference>
<comment type="similarity">
    <text evidence="2">Belongs to the citrate synthase family.</text>
</comment>
<dbReference type="SUPFAM" id="SSF46955">
    <property type="entry name" value="Putative DNA-binding domain"/>
    <property type="match status" value="1"/>
</dbReference>
<keyword evidence="4" id="KW-0808">Transferase</keyword>
<dbReference type="PANTHER" id="PTHR11739">
    <property type="entry name" value="CITRATE SYNTHASE"/>
    <property type="match status" value="1"/>
</dbReference>
<comment type="caution">
    <text evidence="5">The sequence shown here is derived from an EMBL/GenBank/DDBJ whole genome shotgun (WGS) entry which is preliminary data.</text>
</comment>
<accession>A0ABW8IFB4</accession>
<name>A0ABW8IFB4_9GAMM</name>
<evidence type="ECO:0000313" key="6">
    <source>
        <dbReference type="Proteomes" id="UP001620409"/>
    </source>
</evidence>
<protein>
    <recommendedName>
        <fullName evidence="3">citrate synthase (unknown stereospecificity)</fullName>
        <ecNumber evidence="3">2.3.3.16</ecNumber>
    </recommendedName>
</protein>
<dbReference type="InterPro" id="IPR009061">
    <property type="entry name" value="DNA-bd_dom_put_sf"/>
</dbReference>
<reference evidence="5 6" key="1">
    <citation type="submission" date="2020-10" db="EMBL/GenBank/DDBJ databases">
        <title>Phylogeny of dyella-like bacteria.</title>
        <authorList>
            <person name="Fu J."/>
        </authorList>
    </citation>
    <scope>NUCLEOTIDE SEQUENCE [LARGE SCALE GENOMIC DNA]</scope>
    <source>
        <strain evidence="5 6">DHG40</strain>
    </source>
</reference>
<proteinExistence type="inferred from homology"/>
<dbReference type="Pfam" id="PF00285">
    <property type="entry name" value="Citrate_synt"/>
    <property type="match status" value="1"/>
</dbReference>
<evidence type="ECO:0000256" key="3">
    <source>
        <dbReference type="ARBA" id="ARBA00012972"/>
    </source>
</evidence>
<organism evidence="5 6">
    <name type="scientific">Dyella humi</name>
    <dbReference type="NCBI Taxonomy" id="1770547"/>
    <lineage>
        <taxon>Bacteria</taxon>
        <taxon>Pseudomonadati</taxon>
        <taxon>Pseudomonadota</taxon>
        <taxon>Gammaproteobacteria</taxon>
        <taxon>Lysobacterales</taxon>
        <taxon>Rhodanobacteraceae</taxon>
        <taxon>Dyella</taxon>
    </lineage>
</organism>
<evidence type="ECO:0000256" key="2">
    <source>
        <dbReference type="ARBA" id="ARBA00010566"/>
    </source>
</evidence>
<dbReference type="Gene3D" id="1.10.230.10">
    <property type="entry name" value="Cytochrome P450-Terp, domain 2"/>
    <property type="match status" value="1"/>
</dbReference>
<dbReference type="InterPro" id="IPR016142">
    <property type="entry name" value="Citrate_synth-like_lrg_a-sub"/>
</dbReference>